<dbReference type="InterPro" id="IPR036236">
    <property type="entry name" value="Znf_C2H2_sf"/>
</dbReference>
<dbReference type="SMART" id="SM00451">
    <property type="entry name" value="ZnF_U1"/>
    <property type="match status" value="1"/>
</dbReference>
<dbReference type="AlphaFoldDB" id="A0A8S1IKH2"/>
<feature type="compositionally biased region" description="Basic and acidic residues" evidence="1">
    <location>
        <begin position="145"/>
        <end position="166"/>
    </location>
</feature>
<feature type="compositionally biased region" description="Polar residues" evidence="1">
    <location>
        <begin position="187"/>
        <end position="198"/>
    </location>
</feature>
<reference evidence="3" key="1">
    <citation type="submission" date="2020-12" db="EMBL/GenBank/DDBJ databases">
        <authorList>
            <person name="Iha C."/>
        </authorList>
    </citation>
    <scope>NUCLEOTIDE SEQUENCE</scope>
</reference>
<evidence type="ECO:0000259" key="2">
    <source>
        <dbReference type="PROSITE" id="PS00028"/>
    </source>
</evidence>
<keyword evidence="4" id="KW-1185">Reference proteome</keyword>
<dbReference type="InterPro" id="IPR003604">
    <property type="entry name" value="Matrin/U1-like-C_Znf_C2H2"/>
</dbReference>
<dbReference type="EMBL" id="CAJHUC010000332">
    <property type="protein sequence ID" value="CAD7695352.1"/>
    <property type="molecule type" value="Genomic_DNA"/>
</dbReference>
<organism evidence="3 4">
    <name type="scientific">Ostreobium quekettii</name>
    <dbReference type="NCBI Taxonomy" id="121088"/>
    <lineage>
        <taxon>Eukaryota</taxon>
        <taxon>Viridiplantae</taxon>
        <taxon>Chlorophyta</taxon>
        <taxon>core chlorophytes</taxon>
        <taxon>Ulvophyceae</taxon>
        <taxon>TCBD clade</taxon>
        <taxon>Bryopsidales</taxon>
        <taxon>Ostreobineae</taxon>
        <taxon>Ostreobiaceae</taxon>
        <taxon>Ostreobium</taxon>
    </lineage>
</organism>
<sequence>MSVAQRQAVSEADGWDAEERRAWGDGAEGARTTAKATGGISLGPAAAVSEAIAAVSALEGPKVLYCETCKASFHGNDKYQQHLAGPVHRKAVARMEANKQKAARLARHGAAAEAALGAAAWHSAQGEALQNAPTASSAVEPAEALPKHPEPRQWEPRHPLPRHGEAKQGAQHSRGRGAKGRGAAVQGTDNATSATNSGPRHEDLVAQARAGKEPLSIGGGSMRTGKQQCVASRHLVSFC</sequence>
<dbReference type="SUPFAM" id="SSF57667">
    <property type="entry name" value="beta-beta-alpha zinc fingers"/>
    <property type="match status" value="1"/>
</dbReference>
<dbReference type="InterPro" id="IPR013087">
    <property type="entry name" value="Znf_C2H2_type"/>
</dbReference>
<dbReference type="OrthoDB" id="546647at2759"/>
<comment type="caution">
    <text evidence="3">The sequence shown here is derived from an EMBL/GenBank/DDBJ whole genome shotgun (WGS) entry which is preliminary data.</text>
</comment>
<dbReference type="Proteomes" id="UP000708148">
    <property type="component" value="Unassembled WGS sequence"/>
</dbReference>
<accession>A0A8S1IKH2</accession>
<dbReference type="Gene3D" id="3.30.160.60">
    <property type="entry name" value="Classic Zinc Finger"/>
    <property type="match status" value="1"/>
</dbReference>
<evidence type="ECO:0000313" key="3">
    <source>
        <dbReference type="EMBL" id="CAD7695352.1"/>
    </source>
</evidence>
<feature type="region of interest" description="Disordered" evidence="1">
    <location>
        <begin position="1"/>
        <end position="30"/>
    </location>
</feature>
<feature type="region of interest" description="Disordered" evidence="1">
    <location>
        <begin position="126"/>
        <end position="202"/>
    </location>
</feature>
<dbReference type="GO" id="GO:0008270">
    <property type="term" value="F:zinc ion binding"/>
    <property type="evidence" value="ECO:0007669"/>
    <property type="project" value="InterPro"/>
</dbReference>
<feature type="domain" description="C2H2-type" evidence="2">
    <location>
        <begin position="66"/>
        <end position="88"/>
    </location>
</feature>
<evidence type="ECO:0000313" key="4">
    <source>
        <dbReference type="Proteomes" id="UP000708148"/>
    </source>
</evidence>
<name>A0A8S1IKH2_9CHLO</name>
<dbReference type="GO" id="GO:0003676">
    <property type="term" value="F:nucleic acid binding"/>
    <property type="evidence" value="ECO:0007669"/>
    <property type="project" value="InterPro"/>
</dbReference>
<gene>
    <name evidence="3" type="ORF">OSTQU699_LOCUS713</name>
</gene>
<proteinExistence type="predicted"/>
<evidence type="ECO:0000256" key="1">
    <source>
        <dbReference type="SAM" id="MobiDB-lite"/>
    </source>
</evidence>
<protein>
    <recommendedName>
        <fullName evidence="2">C2H2-type domain-containing protein</fullName>
    </recommendedName>
</protein>
<dbReference type="PROSITE" id="PS00028">
    <property type="entry name" value="ZINC_FINGER_C2H2_1"/>
    <property type="match status" value="1"/>
</dbReference>